<dbReference type="AlphaFoldDB" id="A0A251TQA1"/>
<name>A0A251TQA1_HELAN</name>
<dbReference type="Proteomes" id="UP000215914">
    <property type="component" value="Chromosome 10"/>
</dbReference>
<evidence type="ECO:0000313" key="2">
    <source>
        <dbReference type="EMBL" id="KAF5788251.1"/>
    </source>
</evidence>
<dbReference type="OrthoDB" id="1705693at2759"/>
<keyword evidence="1" id="KW-0472">Membrane</keyword>
<sequence>MASIDTLLISDPKEHKWVVEIDEIIDHQLQIDAETPSLSIFQAPETITQKKPEAYEPQQIGLGPIHHFRPQTYKKMEQKKIGVLRKVLKGHDIKDYKLHVLNKVRKFVPMVRSCYDMFLQDDDDSLARIFAIDGLFLIHLFHSYTVLLEEDKDEYLLSLKKKAYEMKHEVEEDLISIVGDDGLETILERKMVWFRDTCYPLILHPKELVVTVDNQIEWEKILKVPHHEPTPKVGPKERMVAQDILMVENQIPFMVLKEIDDTLHSSSSGNSSHSINNFSPSVFRVFCEIHSPLKLCLESQVPPSVHHLLDYMYHSIVNNVRKDQLPDDSHKMEKPNDEGESQRAGMTFSIEELYSFITKIPQKEIVKAYEQIVTNLETFSQTKVLIPSTSILHDKAGFQFHSLEEDQGIQNIRIEGKDIYLPRITLNNDSEIILRNLVAYETLTANSNSFPLNEYMGLMCGLIMTKDDAKYLKSQKVITTDMGADEVAKLFTGMSSSISTVKTKGKSTLRDVIDDINKVYESGVRMKTYLLLKKVARWLLVVLTTIGGFVGSSWKIVAFIVSIVTVFMLTMQAYCDVYGCDKNPVTLSLYASS</sequence>
<gene>
    <name evidence="3" type="ORF">HannXRQ_Chr10g0315231</name>
    <name evidence="2" type="ORF">HanXRQr2_Chr10g0461941</name>
</gene>
<reference evidence="2 4" key="1">
    <citation type="journal article" date="2017" name="Nature">
        <title>The sunflower genome provides insights into oil metabolism, flowering and Asterid evolution.</title>
        <authorList>
            <person name="Badouin H."/>
            <person name="Gouzy J."/>
            <person name="Grassa C.J."/>
            <person name="Murat F."/>
            <person name="Staton S.E."/>
            <person name="Cottret L."/>
            <person name="Lelandais-Briere C."/>
            <person name="Owens G.L."/>
            <person name="Carrere S."/>
            <person name="Mayjonade B."/>
            <person name="Legrand L."/>
            <person name="Gill N."/>
            <person name="Kane N.C."/>
            <person name="Bowers J.E."/>
            <person name="Hubner S."/>
            <person name="Bellec A."/>
            <person name="Berard A."/>
            <person name="Berges H."/>
            <person name="Blanchet N."/>
            <person name="Boniface M.C."/>
            <person name="Brunel D."/>
            <person name="Catrice O."/>
            <person name="Chaidir N."/>
            <person name="Claudel C."/>
            <person name="Donnadieu C."/>
            <person name="Faraut T."/>
            <person name="Fievet G."/>
            <person name="Helmstetter N."/>
            <person name="King M."/>
            <person name="Knapp S.J."/>
            <person name="Lai Z."/>
            <person name="Le Paslier M.C."/>
            <person name="Lippi Y."/>
            <person name="Lorenzon L."/>
            <person name="Mandel J.R."/>
            <person name="Marage G."/>
            <person name="Marchand G."/>
            <person name="Marquand E."/>
            <person name="Bret-Mestries E."/>
            <person name="Morien E."/>
            <person name="Nambeesan S."/>
            <person name="Nguyen T."/>
            <person name="Pegot-Espagnet P."/>
            <person name="Pouilly N."/>
            <person name="Raftis F."/>
            <person name="Sallet E."/>
            <person name="Schiex T."/>
            <person name="Thomas J."/>
            <person name="Vandecasteele C."/>
            <person name="Vares D."/>
            <person name="Vear F."/>
            <person name="Vautrin S."/>
            <person name="Crespi M."/>
            <person name="Mangin B."/>
            <person name="Burke J.M."/>
            <person name="Salse J."/>
            <person name="Munos S."/>
            <person name="Vincourt P."/>
            <person name="Rieseberg L.H."/>
            <person name="Langlade N.B."/>
        </authorList>
    </citation>
    <scope>NUCLEOTIDE SEQUENCE [LARGE SCALE GENOMIC DNA]</scope>
    <source>
        <strain evidence="4">cv. SF193</strain>
        <tissue evidence="2">Leaves</tissue>
    </source>
</reference>
<dbReference type="Gramene" id="mRNA:HanXRQr2_Chr10g0461941">
    <property type="protein sequence ID" value="CDS:HanXRQr2_Chr10g0461941.1"/>
    <property type="gene ID" value="HanXRQr2_Chr10g0461941"/>
</dbReference>
<organism evidence="3 4">
    <name type="scientific">Helianthus annuus</name>
    <name type="common">Common sunflower</name>
    <dbReference type="NCBI Taxonomy" id="4232"/>
    <lineage>
        <taxon>Eukaryota</taxon>
        <taxon>Viridiplantae</taxon>
        <taxon>Streptophyta</taxon>
        <taxon>Embryophyta</taxon>
        <taxon>Tracheophyta</taxon>
        <taxon>Spermatophyta</taxon>
        <taxon>Magnoliopsida</taxon>
        <taxon>eudicotyledons</taxon>
        <taxon>Gunneridae</taxon>
        <taxon>Pentapetalae</taxon>
        <taxon>asterids</taxon>
        <taxon>campanulids</taxon>
        <taxon>Asterales</taxon>
        <taxon>Asteraceae</taxon>
        <taxon>Asteroideae</taxon>
        <taxon>Heliantheae alliance</taxon>
        <taxon>Heliantheae</taxon>
        <taxon>Helianthus</taxon>
    </lineage>
</organism>
<proteinExistence type="predicted"/>
<reference evidence="2" key="3">
    <citation type="submission" date="2020-06" db="EMBL/GenBank/DDBJ databases">
        <title>Helianthus annuus Genome sequencing and assembly Release 2.</title>
        <authorList>
            <person name="Gouzy J."/>
            <person name="Langlade N."/>
            <person name="Munos S."/>
        </authorList>
    </citation>
    <scope>NUCLEOTIDE SEQUENCE</scope>
    <source>
        <tissue evidence="2">Leaves</tissue>
    </source>
</reference>
<keyword evidence="1" id="KW-0812">Transmembrane</keyword>
<dbReference type="EMBL" id="CM007899">
    <property type="protein sequence ID" value="OTG12949.1"/>
    <property type="molecule type" value="Genomic_DNA"/>
</dbReference>
<evidence type="ECO:0000313" key="3">
    <source>
        <dbReference type="EMBL" id="OTG12949.1"/>
    </source>
</evidence>
<accession>A0A251TQA1</accession>
<reference evidence="3" key="2">
    <citation type="submission" date="2017-02" db="EMBL/GenBank/DDBJ databases">
        <title>Sunflower complete genome.</title>
        <authorList>
            <person name="Langlade N."/>
            <person name="Munos S."/>
        </authorList>
    </citation>
    <scope>NUCLEOTIDE SEQUENCE [LARGE SCALE GENOMIC DNA]</scope>
    <source>
        <tissue evidence="3">Leaves</tissue>
    </source>
</reference>
<feature type="transmembrane region" description="Helical" evidence="1">
    <location>
        <begin position="556"/>
        <end position="575"/>
    </location>
</feature>
<dbReference type="InParanoid" id="A0A251TQA1"/>
<dbReference type="PANTHER" id="PTHR31549">
    <property type="entry name" value="PROTEIN, PUTATIVE (DUF247)-RELATED-RELATED"/>
    <property type="match status" value="1"/>
</dbReference>
<dbReference type="PANTHER" id="PTHR31549:SF307">
    <property type="match status" value="1"/>
</dbReference>
<dbReference type="InterPro" id="IPR004158">
    <property type="entry name" value="DUF247_pln"/>
</dbReference>
<feature type="transmembrane region" description="Helical" evidence="1">
    <location>
        <begin position="535"/>
        <end position="550"/>
    </location>
</feature>
<protein>
    <submittedName>
        <fullName evidence="3">Uncharacterized protein</fullName>
    </submittedName>
</protein>
<evidence type="ECO:0000313" key="4">
    <source>
        <dbReference type="Proteomes" id="UP000215914"/>
    </source>
</evidence>
<dbReference type="Pfam" id="PF03140">
    <property type="entry name" value="DUF247"/>
    <property type="match status" value="1"/>
</dbReference>
<dbReference type="EMBL" id="MNCJ02000325">
    <property type="protein sequence ID" value="KAF5788251.1"/>
    <property type="molecule type" value="Genomic_DNA"/>
</dbReference>
<keyword evidence="1" id="KW-1133">Transmembrane helix</keyword>
<keyword evidence="4" id="KW-1185">Reference proteome</keyword>
<evidence type="ECO:0000256" key="1">
    <source>
        <dbReference type="SAM" id="Phobius"/>
    </source>
</evidence>